<dbReference type="SUPFAM" id="SSF52540">
    <property type="entry name" value="P-loop containing nucleoside triphosphate hydrolases"/>
    <property type="match status" value="1"/>
</dbReference>
<dbReference type="PROSITE" id="PS51717">
    <property type="entry name" value="G_VLIG"/>
    <property type="match status" value="1"/>
</dbReference>
<dbReference type="Pfam" id="PF25974">
    <property type="entry name" value="URGCP_9th"/>
    <property type="match status" value="1"/>
</dbReference>
<sequence length="2006" mass="230835">MGNGSSSDLEEMAANDKPSDIIRKARRKLTDVLQTDPEAVLSAIDSHLLMTQEEYFRVSQINDSQKMIVTLIDKVLEKGELAHEQFLDCMENLQHTFPGLEPISEYLKDDPNTGTENPKTTVLSEKQNGPEDPEMVVLSIKKNLPGSPEATESSEKRTGAETPKPMITAVKGNKVETPELDTCSMKGNGAQSSEHDPCSAKDNGADSLEPVTCSVKGNRPESLEAATFSETGNESEILEDSAIYKKENGTKRPDVPPTLEKENSEEQLFLPSQNELIGLWSLRNMPKSVPADDLLEAKATEKEPAGATQSRTPAKGPCDLEKCAGGKHSEIISNKRKELIEILQKDLDLILDELISQSIVTEEEYDTLDKIQEDLKKIRKLLILIQKKGESTCQQFLRCLEIVFPALDQDLYLSCEKKTDHLQAPELVEKYLPKEKRKAFTEVLSKLKLQKYESRKLRLNDVLEINSGSLKDWTPQNLRDLPWHFLRKVMALNVTARNTSFRCGAPDGQGTSVDEEEKVIGEQIFFVGDTDTKVSMNPLDVLCAVLLCSDSFLQQEILAKMSMCQFALPLLLPALNTHKCILMLWAMRDIVKKWRPHSLAESKGFREESLVITEMPTISFVRMGSCSFSKSKLLNEVFSPSQQHHDFFIHQDFSSGNISREIADGLVEISWFFPGGRKNLDLFPEPVAVTNLHGDIESHWLQFSFLTVVSSAVFIFAENITEKEYALLSTLKVSTTKYYFILNRQGGKSSETLAFLNKLAPALKLKNSHMLMKDSSTNKAKFVEKLQSSIRSIMNSSPKKISIEDMAGTARELGIQIDEDCVECQTASNYVKEITTEIKDVAYYKQDMLKLQGDLWKNLAKVEKELCRMRWQGDIPAEKYKSQLKHTMLELHEQQNKCDLTDGLVKFIHGIGHLLPLEKHYFMKWMKFQLDHIARRNLSNLRAEYKEKCKSLGDEPQKLAELDKLISSTSLGLEHFMRELGQFYEAECSMVKEGKLLKSRRQFTHFPGIAADLMLEGFPIELIDGDASNIPLQWVTDVLAQLHVKLGGRSRVLVITVLGVQSTGKSTLLNTMFGLQFAVSSGRCTRGAFMLLIQVREMFKKELGCDFILVIDTEGLKAPELAKLGDSYQHDNELATLVIGLSDITIVNMAMENATEMKDILQIVVHAFLRMEKIGHKPNCQFVHQNVSDVSAHEQNMRDRKHLLEQLDEMIKAAAKMEKLKKEIKFSDIMEYDLEKHNWYIPGLWHGVPPMAPVNMGYSEKVYELKKYLFEFIRNRSLKRAPKDIPQFIEWVKSLWNAVKHENFIFSFRNSLIAEAYNQLSVKYSEWEWDFRKEMHLWVTEKETAIQNFSPEDLEADKSQYEMQHKLQCGEQRILELLKQYFESGTANLHLIEKYREDFIRSAKSLKNELESYLHNKCKEVIHIKKGQHKIANIQTEYMKVIEGKVGMLLEECRRKESKLENKELELEFEKMWKETFSELSPICLQKREIHGEIELHLRKDLDNRGSSVNQKIQEAGSLRNYNINSFEMRNEYLDFSFTTAVKHWFTKKQSQKTEKLAKSLMAQCNSYIEERIYSKADYDETYCRELLHIINEKLQQEDVKKLQTSVQFEVDLKLHILGEAAQAFQKMHEDFIKENDPQQRLEKLKSQYFSIFRDHYLEKDARQNRAKDFCDQCLKPALKDYVNKRLGLEIVDDILSSGQSIEYASRSFFQFTVQKKLLEDGNFNSYVEYITNYEEFVKAWIWRHILDFYRKPEDLEDLEEEILSTIIKKVRDALEKAKVENVNTVSAFLNNFCKVLQKDLVISKDSLMGILFKNTADPDEFSTFIQTFLPDLQQQILAELQDVELRSKLSHIPLKPQDEIFKRVFGCGNQCPFCKVPCEAGGGAHKEHFASVHRPQGLGRYQSVVTEKLVYSLCSSDVVSNTEFRNSDTDWKDHPYKDYRRYYPHWRIQPDPSITASDYWKFVFKEFNQQFAKKYHAKPANLPADWQKITKEEALESLMEAFTMK</sequence>
<name>A0A8C8VMM3_9SAUR</name>
<dbReference type="InterPro" id="IPR011029">
    <property type="entry name" value="DEATH-like_dom_sf"/>
</dbReference>
<feature type="domain" description="VLIG-type G" evidence="4">
    <location>
        <begin position="1049"/>
        <end position="1293"/>
    </location>
</feature>
<organism evidence="5 6">
    <name type="scientific">Pelusios castaneus</name>
    <name type="common">West African mud turtle</name>
    <dbReference type="NCBI Taxonomy" id="367368"/>
    <lineage>
        <taxon>Eukaryota</taxon>
        <taxon>Metazoa</taxon>
        <taxon>Chordata</taxon>
        <taxon>Craniata</taxon>
        <taxon>Vertebrata</taxon>
        <taxon>Euteleostomi</taxon>
        <taxon>Archelosauria</taxon>
        <taxon>Testudinata</taxon>
        <taxon>Testudines</taxon>
        <taxon>Pleurodira</taxon>
        <taxon>Pelomedusidae</taxon>
        <taxon>Pelusios</taxon>
    </lineage>
</organism>
<dbReference type="InterPro" id="IPR057365">
    <property type="entry name" value="URGCP"/>
</dbReference>
<evidence type="ECO:0000256" key="1">
    <source>
        <dbReference type="ARBA" id="ARBA00006828"/>
    </source>
</evidence>
<evidence type="ECO:0000313" key="5">
    <source>
        <dbReference type="Ensembl" id="ENSPCEP00000019219.1"/>
    </source>
</evidence>
<dbReference type="Pfam" id="PF00619">
    <property type="entry name" value="CARD"/>
    <property type="match status" value="1"/>
</dbReference>
<dbReference type="Pfam" id="PF25683">
    <property type="entry name" value="URGCP_GTPase"/>
    <property type="match status" value="1"/>
</dbReference>
<dbReference type="CDD" id="cd01671">
    <property type="entry name" value="CARD"/>
    <property type="match status" value="1"/>
</dbReference>
<dbReference type="InterPro" id="IPR027417">
    <property type="entry name" value="P-loop_NTPase"/>
</dbReference>
<dbReference type="PROSITE" id="PS50209">
    <property type="entry name" value="CARD"/>
    <property type="match status" value="2"/>
</dbReference>
<feature type="region of interest" description="Disordered" evidence="2">
    <location>
        <begin position="185"/>
        <end position="205"/>
    </location>
</feature>
<feature type="region of interest" description="Disordered" evidence="2">
    <location>
        <begin position="102"/>
        <end position="165"/>
    </location>
</feature>
<dbReference type="Gene3D" id="3.40.50.300">
    <property type="entry name" value="P-loop containing nucleotide triphosphate hydrolases"/>
    <property type="match status" value="1"/>
</dbReference>
<dbReference type="Gene3D" id="1.10.533.10">
    <property type="entry name" value="Death Domain, Fas"/>
    <property type="match status" value="2"/>
</dbReference>
<evidence type="ECO:0000256" key="2">
    <source>
        <dbReference type="SAM" id="MobiDB-lite"/>
    </source>
</evidence>
<evidence type="ECO:0000313" key="6">
    <source>
        <dbReference type="Proteomes" id="UP000694393"/>
    </source>
</evidence>
<dbReference type="InterPro" id="IPR058641">
    <property type="entry name" value="GVIN1_dom"/>
</dbReference>
<dbReference type="SUPFAM" id="SSF47986">
    <property type="entry name" value="DEATH domain"/>
    <property type="match status" value="2"/>
</dbReference>
<dbReference type="PANTHER" id="PTHR14819">
    <property type="entry name" value="GTP-BINDING"/>
    <property type="match status" value="1"/>
</dbReference>
<dbReference type="Ensembl" id="ENSPCET00000019872.1">
    <property type="protein sequence ID" value="ENSPCEP00000019219.1"/>
    <property type="gene ID" value="ENSPCEG00000014946.1"/>
</dbReference>
<reference evidence="5" key="2">
    <citation type="submission" date="2025-09" db="UniProtKB">
        <authorList>
            <consortium name="Ensembl"/>
        </authorList>
    </citation>
    <scope>IDENTIFICATION</scope>
</reference>
<dbReference type="InterPro" id="IPR001315">
    <property type="entry name" value="CARD"/>
</dbReference>
<accession>A0A8C8VMM3</accession>
<keyword evidence="6" id="KW-1185">Reference proteome</keyword>
<dbReference type="Pfam" id="PF25496">
    <property type="entry name" value="URGCP"/>
    <property type="match status" value="1"/>
</dbReference>
<dbReference type="InterPro" id="IPR030383">
    <property type="entry name" value="G_VLIG_dom"/>
</dbReference>
<reference evidence="5" key="1">
    <citation type="submission" date="2025-08" db="UniProtKB">
        <authorList>
            <consortium name="Ensembl"/>
        </authorList>
    </citation>
    <scope>IDENTIFICATION</scope>
</reference>
<dbReference type="GO" id="GO:0005525">
    <property type="term" value="F:GTP binding"/>
    <property type="evidence" value="ECO:0007669"/>
    <property type="project" value="InterPro"/>
</dbReference>
<feature type="domain" description="CARD" evidence="3">
    <location>
        <begin position="324"/>
        <end position="401"/>
    </location>
</feature>
<protein>
    <recommendedName>
        <fullName evidence="7">VLIG-type G domain-containing protein</fullName>
    </recommendedName>
</protein>
<dbReference type="SMART" id="SM00114">
    <property type="entry name" value="CARD"/>
    <property type="match status" value="1"/>
</dbReference>
<evidence type="ECO:0008006" key="7">
    <source>
        <dbReference type="Google" id="ProtNLM"/>
    </source>
</evidence>
<proteinExistence type="inferred from homology"/>
<evidence type="ECO:0000259" key="4">
    <source>
        <dbReference type="PROSITE" id="PS51717"/>
    </source>
</evidence>
<dbReference type="GO" id="GO:0042981">
    <property type="term" value="P:regulation of apoptotic process"/>
    <property type="evidence" value="ECO:0007669"/>
    <property type="project" value="InterPro"/>
</dbReference>
<dbReference type="PANTHER" id="PTHR14819:SF9">
    <property type="entry name" value="UP-REGULATOR OF CELL PROLIFERATION-LIKE"/>
    <property type="match status" value="1"/>
</dbReference>
<dbReference type="Proteomes" id="UP000694393">
    <property type="component" value="Unplaced"/>
</dbReference>
<feature type="compositionally biased region" description="Polar residues" evidence="2">
    <location>
        <begin position="112"/>
        <end position="127"/>
    </location>
</feature>
<feature type="domain" description="CARD" evidence="3">
    <location>
        <begin position="14"/>
        <end position="92"/>
    </location>
</feature>
<dbReference type="InterPro" id="IPR052986">
    <property type="entry name" value="VLIG_GTPase"/>
</dbReference>
<comment type="similarity">
    <text evidence="1">Belongs to the TRAFAC class dynamin-like GTPase superfamily. Very large inducible GTPase (VLIG) family.</text>
</comment>
<evidence type="ECO:0000259" key="3">
    <source>
        <dbReference type="PROSITE" id="PS50209"/>
    </source>
</evidence>